<dbReference type="NCBIfam" id="TIGR01685">
    <property type="entry name" value="MDP-1"/>
    <property type="match status" value="1"/>
</dbReference>
<name>A0A0L0BKR6_LUCCU</name>
<keyword evidence="2" id="KW-1185">Reference proteome</keyword>
<dbReference type="NCBIfam" id="TIGR01681">
    <property type="entry name" value="HAD-SF-IIIC"/>
    <property type="match status" value="1"/>
</dbReference>
<dbReference type="InterPro" id="IPR010036">
    <property type="entry name" value="MDP_1_eu_arc"/>
</dbReference>
<proteinExistence type="predicted"/>
<dbReference type="Gene3D" id="3.40.50.1000">
    <property type="entry name" value="HAD superfamily/HAD-like"/>
    <property type="match status" value="1"/>
</dbReference>
<reference evidence="1 2" key="1">
    <citation type="journal article" date="2015" name="Nat. Commun.">
        <title>Lucilia cuprina genome unlocks parasitic fly biology to underpin future interventions.</title>
        <authorList>
            <person name="Anstead C.A."/>
            <person name="Korhonen P.K."/>
            <person name="Young N.D."/>
            <person name="Hall R.S."/>
            <person name="Jex A.R."/>
            <person name="Murali S.C."/>
            <person name="Hughes D.S."/>
            <person name="Lee S.F."/>
            <person name="Perry T."/>
            <person name="Stroehlein A.J."/>
            <person name="Ansell B.R."/>
            <person name="Breugelmans B."/>
            <person name="Hofmann A."/>
            <person name="Qu J."/>
            <person name="Dugan S."/>
            <person name="Lee S.L."/>
            <person name="Chao H."/>
            <person name="Dinh H."/>
            <person name="Han Y."/>
            <person name="Doddapaneni H.V."/>
            <person name="Worley K.C."/>
            <person name="Muzny D.M."/>
            <person name="Ioannidis P."/>
            <person name="Waterhouse R.M."/>
            <person name="Zdobnov E.M."/>
            <person name="James P.J."/>
            <person name="Bagnall N.H."/>
            <person name="Kotze A.C."/>
            <person name="Gibbs R.A."/>
            <person name="Richards S."/>
            <person name="Batterham P."/>
            <person name="Gasser R.B."/>
        </authorList>
    </citation>
    <scope>NUCLEOTIDE SEQUENCE [LARGE SCALE GENOMIC DNA]</scope>
    <source>
        <strain evidence="1 2">LS</strain>
        <tissue evidence="1">Full body</tissue>
    </source>
</reference>
<dbReference type="SFLD" id="SFLDG01129">
    <property type="entry name" value="C1.5:_HAD__Beta-PGM__Phosphata"/>
    <property type="match status" value="1"/>
</dbReference>
<gene>
    <name evidence="1" type="ORF">FF38_01470</name>
</gene>
<dbReference type="OMA" id="TQFTENQ"/>
<dbReference type="GO" id="GO:0003993">
    <property type="term" value="F:acid phosphatase activity"/>
    <property type="evidence" value="ECO:0007669"/>
    <property type="project" value="TreeGrafter"/>
</dbReference>
<organism evidence="1 2">
    <name type="scientific">Lucilia cuprina</name>
    <name type="common">Green bottle fly</name>
    <name type="synonym">Australian sheep blowfly</name>
    <dbReference type="NCBI Taxonomy" id="7375"/>
    <lineage>
        <taxon>Eukaryota</taxon>
        <taxon>Metazoa</taxon>
        <taxon>Ecdysozoa</taxon>
        <taxon>Arthropoda</taxon>
        <taxon>Hexapoda</taxon>
        <taxon>Insecta</taxon>
        <taxon>Pterygota</taxon>
        <taxon>Neoptera</taxon>
        <taxon>Endopterygota</taxon>
        <taxon>Diptera</taxon>
        <taxon>Brachycera</taxon>
        <taxon>Muscomorpha</taxon>
        <taxon>Oestroidea</taxon>
        <taxon>Calliphoridae</taxon>
        <taxon>Luciliinae</taxon>
        <taxon>Lucilia</taxon>
    </lineage>
</organism>
<dbReference type="InterPro" id="IPR023214">
    <property type="entry name" value="HAD_sf"/>
</dbReference>
<protein>
    <recommendedName>
        <fullName evidence="3">Magnesium-dependent phosphatase 1</fullName>
    </recommendedName>
</protein>
<dbReference type="InterPro" id="IPR036412">
    <property type="entry name" value="HAD-like_sf"/>
</dbReference>
<dbReference type="PANTHER" id="PTHR17901">
    <property type="entry name" value="MAGNESIUM-DEPENDENT PHOSPHATASE 1 MDP1"/>
    <property type="match status" value="1"/>
</dbReference>
<dbReference type="AlphaFoldDB" id="A0A0L0BKR6"/>
<dbReference type="SFLD" id="SFLDG01131">
    <property type="entry name" value="C1.5.2:_MDP_Like"/>
    <property type="match status" value="1"/>
</dbReference>
<dbReference type="PANTHER" id="PTHR17901:SF14">
    <property type="entry name" value="MAGNESIUM-DEPENDENT PHOSPHATASE 1"/>
    <property type="match status" value="1"/>
</dbReference>
<sequence length="201" mass="22746">MVATGNSSATNKNPETNSRFPKLIVVDLDYTIWPFWCDTHISGSIKPTYTGEDKVVDSRGDKYGLYKDIPKIFVEIRDSPHMSLCSASRTANPRMAQTLLTMLKVEDKSCTTYFSHTAWGTGSKVRHLQELHLHTGVDYSDMLFFDDEIRNQDVERALGVCFYEVSAGLTYDAFQSGIELWRRSRITAAVKPTPEEPRPVV</sequence>
<dbReference type="SUPFAM" id="SSF56784">
    <property type="entry name" value="HAD-like"/>
    <property type="match status" value="1"/>
</dbReference>
<comment type="caution">
    <text evidence="1">The sequence shown here is derived from an EMBL/GenBank/DDBJ whole genome shotgun (WGS) entry which is preliminary data.</text>
</comment>
<evidence type="ECO:0000313" key="1">
    <source>
        <dbReference type="EMBL" id="KNC20647.1"/>
    </source>
</evidence>
<evidence type="ECO:0008006" key="3">
    <source>
        <dbReference type="Google" id="ProtNLM"/>
    </source>
</evidence>
<dbReference type="SFLD" id="SFLDS00003">
    <property type="entry name" value="Haloacid_Dehalogenase"/>
    <property type="match status" value="1"/>
</dbReference>
<dbReference type="EMBL" id="JRES01001710">
    <property type="protein sequence ID" value="KNC20647.1"/>
    <property type="molecule type" value="Genomic_DNA"/>
</dbReference>
<dbReference type="STRING" id="7375.A0A0L0BKR6"/>
<accession>A0A0L0BKR6</accession>
<dbReference type="Proteomes" id="UP000037069">
    <property type="component" value="Unassembled WGS sequence"/>
</dbReference>
<dbReference type="InterPro" id="IPR010033">
    <property type="entry name" value="HAD_SF_ppase_IIIC"/>
</dbReference>
<dbReference type="Pfam" id="PF12689">
    <property type="entry name" value="Acid_PPase"/>
    <property type="match status" value="1"/>
</dbReference>
<evidence type="ECO:0000313" key="2">
    <source>
        <dbReference type="Proteomes" id="UP000037069"/>
    </source>
</evidence>